<reference evidence="3" key="1">
    <citation type="submission" date="2024-06" db="EMBL/GenBank/DDBJ databases">
        <authorList>
            <person name="Liu X."/>
            <person name="Lenzi L."/>
            <person name="Haldenby T S."/>
            <person name="Uol C."/>
        </authorList>
    </citation>
    <scope>NUCLEOTIDE SEQUENCE</scope>
</reference>
<evidence type="ECO:0000313" key="4">
    <source>
        <dbReference type="Proteomes" id="UP001497525"/>
    </source>
</evidence>
<evidence type="ECO:0000313" key="3">
    <source>
        <dbReference type="EMBL" id="CAL5141205.1"/>
    </source>
</evidence>
<proteinExistence type="predicted"/>
<evidence type="ECO:0000256" key="2">
    <source>
        <dbReference type="SAM" id="SignalP"/>
    </source>
</evidence>
<feature type="signal peptide" evidence="2">
    <location>
        <begin position="1"/>
        <end position="23"/>
    </location>
</feature>
<feature type="region of interest" description="Disordered" evidence="1">
    <location>
        <begin position="234"/>
        <end position="265"/>
    </location>
</feature>
<feature type="chain" id="PRO_5043315416" evidence="2">
    <location>
        <begin position="24"/>
        <end position="296"/>
    </location>
</feature>
<keyword evidence="2" id="KW-0732">Signal</keyword>
<evidence type="ECO:0000256" key="1">
    <source>
        <dbReference type="SAM" id="MobiDB-lite"/>
    </source>
</evidence>
<gene>
    <name evidence="3" type="ORF">CDAUBV1_LOCUS16466</name>
</gene>
<organism evidence="3 4">
    <name type="scientific">Calicophoron daubneyi</name>
    <name type="common">Rumen fluke</name>
    <name type="synonym">Paramphistomum daubneyi</name>
    <dbReference type="NCBI Taxonomy" id="300641"/>
    <lineage>
        <taxon>Eukaryota</taxon>
        <taxon>Metazoa</taxon>
        <taxon>Spiralia</taxon>
        <taxon>Lophotrochozoa</taxon>
        <taxon>Platyhelminthes</taxon>
        <taxon>Trematoda</taxon>
        <taxon>Digenea</taxon>
        <taxon>Plagiorchiida</taxon>
        <taxon>Pronocephalata</taxon>
        <taxon>Paramphistomoidea</taxon>
        <taxon>Paramphistomidae</taxon>
        <taxon>Calicophoron</taxon>
    </lineage>
</organism>
<accession>A0AAV2TVK7</accession>
<sequence length="296" mass="31404">MSSLENFLLIAFVALMLLHTAAGATEYVIPTAKSVTQTFNLDGGTMNGSTLTFANPNGLRTHFSFKWSTPYSSVATVTYVINNKTTVAVLPFTIPVTTTEVNFTLTGNWTSANAATGTYYIPNGNVTEDNDRNATNLPVEGTFALLYAKGIPQRIWTRENCSVVITTRGLTGTLPSGCEAMLNFTGIKEAVNASMVGVTVESTEIPVTFVVTSRCYYGFVMLLYREGCMSETTTETTTSTTQPSSFPSGAPQTSAPASAATGAPQTSAPTSAATYGVNVMAHSLLITIALVLTRIM</sequence>
<dbReference type="Proteomes" id="UP001497525">
    <property type="component" value="Unassembled WGS sequence"/>
</dbReference>
<protein>
    <submittedName>
        <fullName evidence="3">Uncharacterized protein</fullName>
    </submittedName>
</protein>
<name>A0AAV2TVK7_CALDB</name>
<dbReference type="EMBL" id="CAXLJL010000822">
    <property type="protein sequence ID" value="CAL5141205.1"/>
    <property type="molecule type" value="Genomic_DNA"/>
</dbReference>
<dbReference type="AlphaFoldDB" id="A0AAV2TVK7"/>
<comment type="caution">
    <text evidence="3">The sequence shown here is derived from an EMBL/GenBank/DDBJ whole genome shotgun (WGS) entry which is preliminary data.</text>
</comment>